<sequence>MPSSLLSAAVNAGSLLTSLSPTFLFGTNKFISFRWIQALSSVLMLVRYHPLTIQLSANLLTPTTNISFWDVDATSATLSSAIIGTNNNRSPQYLMTGGSGGSLVFQKEGEASEASADAGIGSDASPWRYRLLGGIGSGSALGLSRPALTIAHCSFVDFTFVISPSLSSTVTLSSSSSSSAHLPLVLLGCNLWDGRAMSANVVRLNEELLPNIAFPSSIWNASLRCEGFQTISPTLGRPPLFPLNTVLLYRVSDTATSSVAAVVVLSIVVGSLSTASVARSATVNLQRSLAVLGLWQKCRLASGEDNNDSEYELQRQQQR</sequence>
<evidence type="ECO:0000313" key="1">
    <source>
        <dbReference type="EMBL" id="CUG69554.1"/>
    </source>
</evidence>
<protein>
    <submittedName>
        <fullName evidence="1">Uncharacterized protein</fullName>
    </submittedName>
</protein>
<dbReference type="EMBL" id="CYKH01000935">
    <property type="protein sequence ID" value="CUG69554.1"/>
    <property type="molecule type" value="Genomic_DNA"/>
</dbReference>
<evidence type="ECO:0000313" key="2">
    <source>
        <dbReference type="Proteomes" id="UP000051952"/>
    </source>
</evidence>
<gene>
    <name evidence="1" type="ORF">BSAL_83405</name>
</gene>
<dbReference type="Proteomes" id="UP000051952">
    <property type="component" value="Unassembled WGS sequence"/>
</dbReference>
<organism evidence="1 2">
    <name type="scientific">Bodo saltans</name>
    <name type="common">Flagellated protozoan</name>
    <dbReference type="NCBI Taxonomy" id="75058"/>
    <lineage>
        <taxon>Eukaryota</taxon>
        <taxon>Discoba</taxon>
        <taxon>Euglenozoa</taxon>
        <taxon>Kinetoplastea</taxon>
        <taxon>Metakinetoplastina</taxon>
        <taxon>Eubodonida</taxon>
        <taxon>Bodonidae</taxon>
        <taxon>Bodo</taxon>
    </lineage>
</organism>
<reference evidence="2" key="1">
    <citation type="submission" date="2015-09" db="EMBL/GenBank/DDBJ databases">
        <authorList>
            <consortium name="Pathogen Informatics"/>
        </authorList>
    </citation>
    <scope>NUCLEOTIDE SEQUENCE [LARGE SCALE GENOMIC DNA]</scope>
    <source>
        <strain evidence="2">Lake Konstanz</strain>
    </source>
</reference>
<keyword evidence="2" id="KW-1185">Reference proteome</keyword>
<dbReference type="VEuPathDB" id="TriTrypDB:BSAL_83405"/>
<accession>A0A0S4J4H7</accession>
<dbReference type="AlphaFoldDB" id="A0A0S4J4H7"/>
<name>A0A0S4J4H7_BODSA</name>
<proteinExistence type="predicted"/>